<accession>A0A2K3K2I9</accession>
<dbReference type="InterPro" id="IPR005135">
    <property type="entry name" value="Endo/exonuclease/phosphatase"/>
</dbReference>
<dbReference type="PANTHER" id="PTHR35218:SF9">
    <property type="entry name" value="ENDONUCLEASE_EXONUCLEASE_PHOSPHATASE DOMAIN-CONTAINING PROTEIN"/>
    <property type="match status" value="1"/>
</dbReference>
<evidence type="ECO:0000259" key="1">
    <source>
        <dbReference type="Pfam" id="PF03372"/>
    </source>
</evidence>
<protein>
    <recommendedName>
        <fullName evidence="1">Endonuclease/exonuclease/phosphatase domain-containing protein</fullName>
    </recommendedName>
</protein>
<sequence length="138" mass="15893">GLSTPSAIPNLRNIAQGHQPDILLLSETLSKANTMERIRIDLRFNSCLSVDVEGRSGVEENEKEEWRLTCYYGYPERGRRRQAWDLLRELRDMSDLPWCIVGDFNDLLSQEDKRGTHPHPNWLCNGFRSAVSDCDLTD</sequence>
<comment type="caution">
    <text evidence="2">The sequence shown here is derived from an EMBL/GenBank/DDBJ whole genome shotgun (WGS) entry which is preliminary data.</text>
</comment>
<gene>
    <name evidence="2" type="ORF">L195_g060197</name>
</gene>
<feature type="domain" description="Endonuclease/exonuclease/phosphatase" evidence="1">
    <location>
        <begin position="11"/>
        <end position="123"/>
    </location>
</feature>
<reference evidence="2 3" key="1">
    <citation type="journal article" date="2014" name="Am. J. Bot.">
        <title>Genome assembly and annotation for red clover (Trifolium pratense; Fabaceae).</title>
        <authorList>
            <person name="Istvanek J."/>
            <person name="Jaros M."/>
            <person name="Krenek A."/>
            <person name="Repkova J."/>
        </authorList>
    </citation>
    <scope>NUCLEOTIDE SEQUENCE [LARGE SCALE GENOMIC DNA]</scope>
    <source>
        <strain evidence="3">cv. Tatra</strain>
        <tissue evidence="2">Young leaves</tissue>
    </source>
</reference>
<dbReference type="EMBL" id="ASHM01136831">
    <property type="protein sequence ID" value="PNX60470.1"/>
    <property type="molecule type" value="Genomic_DNA"/>
</dbReference>
<feature type="non-terminal residue" evidence="2">
    <location>
        <position position="138"/>
    </location>
</feature>
<dbReference type="Pfam" id="PF03372">
    <property type="entry name" value="Exo_endo_phos"/>
    <property type="match status" value="1"/>
</dbReference>
<dbReference type="AlphaFoldDB" id="A0A2K3K2I9"/>
<evidence type="ECO:0000313" key="3">
    <source>
        <dbReference type="Proteomes" id="UP000236291"/>
    </source>
</evidence>
<dbReference type="PANTHER" id="PTHR35218">
    <property type="entry name" value="RNASE H DOMAIN-CONTAINING PROTEIN"/>
    <property type="match status" value="1"/>
</dbReference>
<reference evidence="2 3" key="2">
    <citation type="journal article" date="2017" name="Front. Plant Sci.">
        <title>Gene Classification and Mining of Molecular Markers Useful in Red Clover (Trifolium pratense) Breeding.</title>
        <authorList>
            <person name="Istvanek J."/>
            <person name="Dluhosova J."/>
            <person name="Dluhos P."/>
            <person name="Patkova L."/>
            <person name="Nedelnik J."/>
            <person name="Repkova J."/>
        </authorList>
    </citation>
    <scope>NUCLEOTIDE SEQUENCE [LARGE SCALE GENOMIC DNA]</scope>
    <source>
        <strain evidence="3">cv. Tatra</strain>
        <tissue evidence="2">Young leaves</tissue>
    </source>
</reference>
<evidence type="ECO:0000313" key="2">
    <source>
        <dbReference type="EMBL" id="PNX60470.1"/>
    </source>
</evidence>
<dbReference type="GO" id="GO:0003824">
    <property type="term" value="F:catalytic activity"/>
    <property type="evidence" value="ECO:0007669"/>
    <property type="project" value="InterPro"/>
</dbReference>
<name>A0A2K3K2I9_TRIPR</name>
<organism evidence="2 3">
    <name type="scientific">Trifolium pratense</name>
    <name type="common">Red clover</name>
    <dbReference type="NCBI Taxonomy" id="57577"/>
    <lineage>
        <taxon>Eukaryota</taxon>
        <taxon>Viridiplantae</taxon>
        <taxon>Streptophyta</taxon>
        <taxon>Embryophyta</taxon>
        <taxon>Tracheophyta</taxon>
        <taxon>Spermatophyta</taxon>
        <taxon>Magnoliopsida</taxon>
        <taxon>eudicotyledons</taxon>
        <taxon>Gunneridae</taxon>
        <taxon>Pentapetalae</taxon>
        <taxon>rosids</taxon>
        <taxon>fabids</taxon>
        <taxon>Fabales</taxon>
        <taxon>Fabaceae</taxon>
        <taxon>Papilionoideae</taxon>
        <taxon>50 kb inversion clade</taxon>
        <taxon>NPAAA clade</taxon>
        <taxon>Hologalegina</taxon>
        <taxon>IRL clade</taxon>
        <taxon>Trifolieae</taxon>
        <taxon>Trifolium</taxon>
    </lineage>
</organism>
<dbReference type="Gene3D" id="3.60.10.10">
    <property type="entry name" value="Endonuclease/exonuclease/phosphatase"/>
    <property type="match status" value="1"/>
</dbReference>
<dbReference type="SUPFAM" id="SSF56219">
    <property type="entry name" value="DNase I-like"/>
    <property type="match status" value="1"/>
</dbReference>
<feature type="non-terminal residue" evidence="2">
    <location>
        <position position="1"/>
    </location>
</feature>
<dbReference type="InterPro" id="IPR036691">
    <property type="entry name" value="Endo/exonu/phosph_ase_sf"/>
</dbReference>
<dbReference type="Proteomes" id="UP000236291">
    <property type="component" value="Unassembled WGS sequence"/>
</dbReference>
<proteinExistence type="predicted"/>